<feature type="domain" description="Cation efflux protein transmembrane" evidence="7">
    <location>
        <begin position="12"/>
        <end position="218"/>
    </location>
</feature>
<sequence length="320" mass="33931">MAHGGGSMKVIYAALAGNLAIAVTKLAAALFTGSSAMLSEAIHSAVDTGNQGLLLFGLKRASRGPDRTHPFGHGMELYFWSFVVALMIFALGGAFSIYEGIEKILAPEPIASLWVNYAVLGASMLFEGYSFTVALREFRQTHRGQPLVQAIRASKDPTVFAVLLEDSAALTGLLIALLGTAAGQWLELPWMDGASSVAIGLLLVVTAAFLARETLSLLTGESASRRTVENVRAVVTGDPRVLAVDEVLSLQLGPQEVLVALTIDFREDLSGNEVEQAAAELTRMIETEHPEITRVFLRPRRLGRVAPAPGAGTAGVPQPA</sequence>
<reference evidence="8 9" key="1">
    <citation type="submission" date="2024-09" db="EMBL/GenBank/DDBJ databases">
        <authorList>
            <person name="Sun Q."/>
            <person name="Mori K."/>
        </authorList>
    </citation>
    <scope>NUCLEOTIDE SEQUENCE [LARGE SCALE GENOMIC DNA]</scope>
    <source>
        <strain evidence="8 9">TBRC 5777</strain>
    </source>
</reference>
<feature type="transmembrane region" description="Helical" evidence="6">
    <location>
        <begin position="159"/>
        <end position="181"/>
    </location>
</feature>
<organism evidence="8 9">
    <name type="scientific">Roseomonas elaeocarpi</name>
    <dbReference type="NCBI Taxonomy" id="907779"/>
    <lineage>
        <taxon>Bacteria</taxon>
        <taxon>Pseudomonadati</taxon>
        <taxon>Pseudomonadota</taxon>
        <taxon>Alphaproteobacteria</taxon>
        <taxon>Acetobacterales</taxon>
        <taxon>Roseomonadaceae</taxon>
        <taxon>Roseomonas</taxon>
    </lineage>
</organism>
<feature type="transmembrane region" description="Helical" evidence="6">
    <location>
        <begin position="193"/>
        <end position="211"/>
    </location>
</feature>
<dbReference type="Pfam" id="PF01545">
    <property type="entry name" value="Cation_efflux"/>
    <property type="match status" value="1"/>
</dbReference>
<evidence type="ECO:0000313" key="8">
    <source>
        <dbReference type="EMBL" id="MFC0408839.1"/>
    </source>
</evidence>
<gene>
    <name evidence="8" type="ORF">ACFFGY_11295</name>
</gene>
<dbReference type="InterPro" id="IPR040177">
    <property type="entry name" value="SLC30A9"/>
</dbReference>
<evidence type="ECO:0000256" key="5">
    <source>
        <dbReference type="ARBA" id="ARBA00023136"/>
    </source>
</evidence>
<dbReference type="NCBIfam" id="TIGR01297">
    <property type="entry name" value="CDF"/>
    <property type="match status" value="1"/>
</dbReference>
<dbReference type="SUPFAM" id="SSF161111">
    <property type="entry name" value="Cation efflux protein transmembrane domain-like"/>
    <property type="match status" value="1"/>
</dbReference>
<dbReference type="PANTHER" id="PTHR13414:SF9">
    <property type="entry name" value="PROTON-COUPLED ZINC ANTIPORTER SLC30A9, MITOCHONDRIAL"/>
    <property type="match status" value="1"/>
</dbReference>
<dbReference type="InterPro" id="IPR027469">
    <property type="entry name" value="Cation_efflux_TMD_sf"/>
</dbReference>
<dbReference type="Proteomes" id="UP001589865">
    <property type="component" value="Unassembled WGS sequence"/>
</dbReference>
<keyword evidence="3 6" id="KW-0812">Transmembrane</keyword>
<dbReference type="EMBL" id="JBHLUN010000007">
    <property type="protein sequence ID" value="MFC0408839.1"/>
    <property type="molecule type" value="Genomic_DNA"/>
</dbReference>
<keyword evidence="9" id="KW-1185">Reference proteome</keyword>
<feature type="transmembrane region" description="Helical" evidence="6">
    <location>
        <begin position="77"/>
        <end position="98"/>
    </location>
</feature>
<keyword evidence="2" id="KW-0813">Transport</keyword>
<dbReference type="InterPro" id="IPR036837">
    <property type="entry name" value="Cation_efflux_CTD_sf"/>
</dbReference>
<evidence type="ECO:0000256" key="3">
    <source>
        <dbReference type="ARBA" id="ARBA00022692"/>
    </source>
</evidence>
<comment type="caution">
    <text evidence="8">The sequence shown here is derived from an EMBL/GenBank/DDBJ whole genome shotgun (WGS) entry which is preliminary data.</text>
</comment>
<dbReference type="Gene3D" id="1.20.1510.10">
    <property type="entry name" value="Cation efflux protein transmembrane domain"/>
    <property type="match status" value="1"/>
</dbReference>
<comment type="subcellular location">
    <subcellularLocation>
        <location evidence="1">Membrane</location>
        <topology evidence="1">Multi-pass membrane protein</topology>
    </subcellularLocation>
</comment>
<feature type="transmembrane region" description="Helical" evidence="6">
    <location>
        <begin position="118"/>
        <end position="138"/>
    </location>
</feature>
<evidence type="ECO:0000256" key="4">
    <source>
        <dbReference type="ARBA" id="ARBA00022989"/>
    </source>
</evidence>
<dbReference type="RefSeq" id="WP_377044586.1">
    <property type="nucleotide sequence ID" value="NZ_JBHLUN010000007.1"/>
</dbReference>
<name>A0ABV6JTA7_9PROT</name>
<evidence type="ECO:0000256" key="6">
    <source>
        <dbReference type="SAM" id="Phobius"/>
    </source>
</evidence>
<dbReference type="InterPro" id="IPR058533">
    <property type="entry name" value="Cation_efflux_TM"/>
</dbReference>
<dbReference type="SUPFAM" id="SSF160240">
    <property type="entry name" value="Cation efflux protein cytoplasmic domain-like"/>
    <property type="match status" value="1"/>
</dbReference>
<dbReference type="PANTHER" id="PTHR13414">
    <property type="entry name" value="HUEL-CATION TRANSPORTER"/>
    <property type="match status" value="1"/>
</dbReference>
<dbReference type="InterPro" id="IPR002524">
    <property type="entry name" value="Cation_efflux"/>
</dbReference>
<evidence type="ECO:0000256" key="1">
    <source>
        <dbReference type="ARBA" id="ARBA00004141"/>
    </source>
</evidence>
<feature type="transmembrane region" description="Helical" evidence="6">
    <location>
        <begin position="12"/>
        <end position="31"/>
    </location>
</feature>
<proteinExistence type="predicted"/>
<keyword evidence="4 6" id="KW-1133">Transmembrane helix</keyword>
<evidence type="ECO:0000259" key="7">
    <source>
        <dbReference type="Pfam" id="PF01545"/>
    </source>
</evidence>
<dbReference type="Gene3D" id="3.30.70.1350">
    <property type="entry name" value="Cation efflux protein, cytoplasmic domain"/>
    <property type="match status" value="1"/>
</dbReference>
<evidence type="ECO:0000313" key="9">
    <source>
        <dbReference type="Proteomes" id="UP001589865"/>
    </source>
</evidence>
<keyword evidence="5 6" id="KW-0472">Membrane</keyword>
<evidence type="ECO:0000256" key="2">
    <source>
        <dbReference type="ARBA" id="ARBA00022448"/>
    </source>
</evidence>
<accession>A0ABV6JTA7</accession>
<protein>
    <submittedName>
        <fullName evidence="8">Cation diffusion facilitator family transporter</fullName>
    </submittedName>
</protein>